<dbReference type="SMART" id="SM00607">
    <property type="entry name" value="FTP"/>
    <property type="match status" value="1"/>
</dbReference>
<dbReference type="Proteomes" id="UP001208570">
    <property type="component" value="Unassembled WGS sequence"/>
</dbReference>
<evidence type="ECO:0000313" key="11">
    <source>
        <dbReference type="Proteomes" id="UP001208570"/>
    </source>
</evidence>
<evidence type="ECO:0000256" key="7">
    <source>
        <dbReference type="ARBA" id="ARBA00023157"/>
    </source>
</evidence>
<dbReference type="Gene3D" id="2.60.120.260">
    <property type="entry name" value="Galactose-binding domain-like"/>
    <property type="match status" value="1"/>
</dbReference>
<dbReference type="InterPro" id="IPR008979">
    <property type="entry name" value="Galactose-bd-like_sf"/>
</dbReference>
<organism evidence="10 11">
    <name type="scientific">Paralvinella palmiformis</name>
    <dbReference type="NCBI Taxonomy" id="53620"/>
    <lineage>
        <taxon>Eukaryota</taxon>
        <taxon>Metazoa</taxon>
        <taxon>Spiralia</taxon>
        <taxon>Lophotrochozoa</taxon>
        <taxon>Annelida</taxon>
        <taxon>Polychaeta</taxon>
        <taxon>Sedentaria</taxon>
        <taxon>Canalipalpata</taxon>
        <taxon>Terebellida</taxon>
        <taxon>Terebelliformia</taxon>
        <taxon>Alvinellidae</taxon>
        <taxon>Paralvinella</taxon>
    </lineage>
</organism>
<evidence type="ECO:0000313" key="10">
    <source>
        <dbReference type="EMBL" id="KAK2145214.1"/>
    </source>
</evidence>
<feature type="chain" id="PRO_5042126859" description="Fucolectin tachylectin-4 pentraxin-1 domain-containing protein" evidence="8">
    <location>
        <begin position="20"/>
        <end position="229"/>
    </location>
</feature>
<dbReference type="InterPro" id="IPR006585">
    <property type="entry name" value="FTP1"/>
</dbReference>
<dbReference type="GO" id="GO:0001868">
    <property type="term" value="P:regulation of complement activation, lectin pathway"/>
    <property type="evidence" value="ECO:0007669"/>
    <property type="project" value="UniProtKB-ARBA"/>
</dbReference>
<evidence type="ECO:0000256" key="1">
    <source>
        <dbReference type="ARBA" id="ARBA00002219"/>
    </source>
</evidence>
<evidence type="ECO:0000256" key="8">
    <source>
        <dbReference type="SAM" id="SignalP"/>
    </source>
</evidence>
<comment type="subunit">
    <text evidence="3">Homotrimer.</text>
</comment>
<feature type="signal peptide" evidence="8">
    <location>
        <begin position="1"/>
        <end position="19"/>
    </location>
</feature>
<dbReference type="AlphaFoldDB" id="A0AAD9J286"/>
<keyword evidence="11" id="KW-1185">Reference proteome</keyword>
<keyword evidence="4" id="KW-0479">Metal-binding</keyword>
<dbReference type="PANTHER" id="PTHR45713:SF6">
    <property type="entry name" value="F5_8 TYPE C DOMAIN-CONTAINING PROTEIN"/>
    <property type="match status" value="1"/>
</dbReference>
<name>A0AAD9J286_9ANNE</name>
<dbReference type="GO" id="GO:0010185">
    <property type="term" value="P:regulation of cellular defense response"/>
    <property type="evidence" value="ECO:0007669"/>
    <property type="project" value="UniProtKB-ARBA"/>
</dbReference>
<keyword evidence="5" id="KW-0430">Lectin</keyword>
<keyword evidence="6" id="KW-0106">Calcium</keyword>
<keyword evidence="8" id="KW-0732">Signal</keyword>
<dbReference type="InterPro" id="IPR051941">
    <property type="entry name" value="BG_Antigen-Binding_Lectin"/>
</dbReference>
<evidence type="ECO:0000256" key="4">
    <source>
        <dbReference type="ARBA" id="ARBA00022723"/>
    </source>
</evidence>
<proteinExistence type="inferred from homology"/>
<dbReference type="GO" id="GO:0046872">
    <property type="term" value="F:metal ion binding"/>
    <property type="evidence" value="ECO:0007669"/>
    <property type="project" value="UniProtKB-KW"/>
</dbReference>
<keyword evidence="7" id="KW-1015">Disulfide bond</keyword>
<dbReference type="EMBL" id="JAODUP010000694">
    <property type="protein sequence ID" value="KAK2145214.1"/>
    <property type="molecule type" value="Genomic_DNA"/>
</dbReference>
<reference evidence="10" key="1">
    <citation type="journal article" date="2023" name="Mol. Biol. Evol.">
        <title>Third-Generation Sequencing Reveals the Adaptive Role of the Epigenome in Three Deep-Sea Polychaetes.</title>
        <authorList>
            <person name="Perez M."/>
            <person name="Aroh O."/>
            <person name="Sun Y."/>
            <person name="Lan Y."/>
            <person name="Juniper S.K."/>
            <person name="Young C.R."/>
            <person name="Angers B."/>
            <person name="Qian P.Y."/>
        </authorList>
    </citation>
    <scope>NUCLEOTIDE SEQUENCE</scope>
    <source>
        <strain evidence="10">P08H-3</strain>
    </source>
</reference>
<comment type="similarity">
    <text evidence="2">Belongs to the fucolectin family.</text>
</comment>
<evidence type="ECO:0000259" key="9">
    <source>
        <dbReference type="SMART" id="SM00607"/>
    </source>
</evidence>
<sequence>MSPLLAGFITYTLVTSSVSQSSDKGIHEKGSHLPDIKDGYNTYGDLGNVALHKPAYQLGSRDVGTADRAVDGILDSRGSDDYSFSVCANPDSGSRGNGPAQWWVDLEATYRIHKVTVFNTCDMEESVNRGGSHTFICDHKEGRYVFVRKLEGSREQQLLTLCEVMVDGIQVSAPTPFMSAAMGTTAMIQTTPSSGVNIASHRTAYQTGTRGLATADKAVDGRYDVNNYR</sequence>
<dbReference type="GO" id="GO:0042806">
    <property type="term" value="F:fucose binding"/>
    <property type="evidence" value="ECO:0007669"/>
    <property type="project" value="UniProtKB-ARBA"/>
</dbReference>
<evidence type="ECO:0000256" key="3">
    <source>
        <dbReference type="ARBA" id="ARBA00011233"/>
    </source>
</evidence>
<gene>
    <name evidence="10" type="ORF">LSH36_694g00043</name>
</gene>
<protein>
    <recommendedName>
        <fullName evidence="9">Fucolectin tachylectin-4 pentraxin-1 domain-containing protein</fullName>
    </recommendedName>
</protein>
<comment type="function">
    <text evidence="1">Acts as a defensive agent. Recognizes blood group fucosylated oligosaccharides including A, B, H and Lewis B-type antigens. Does not recognize Lewis A antigen and has low affinity for monovalent haptens.</text>
</comment>
<evidence type="ECO:0000256" key="5">
    <source>
        <dbReference type="ARBA" id="ARBA00022734"/>
    </source>
</evidence>
<dbReference type="SUPFAM" id="SSF49785">
    <property type="entry name" value="Galactose-binding domain-like"/>
    <property type="match status" value="1"/>
</dbReference>
<evidence type="ECO:0000256" key="6">
    <source>
        <dbReference type="ARBA" id="ARBA00022837"/>
    </source>
</evidence>
<comment type="caution">
    <text evidence="10">The sequence shown here is derived from an EMBL/GenBank/DDBJ whole genome shotgun (WGS) entry which is preliminary data.</text>
</comment>
<accession>A0AAD9J286</accession>
<dbReference type="PANTHER" id="PTHR45713">
    <property type="entry name" value="FTP DOMAIN-CONTAINING PROTEIN"/>
    <property type="match status" value="1"/>
</dbReference>
<feature type="domain" description="Fucolectin tachylectin-4 pentraxin-1" evidence="9">
    <location>
        <begin position="46"/>
        <end position="172"/>
    </location>
</feature>
<evidence type="ECO:0000256" key="2">
    <source>
        <dbReference type="ARBA" id="ARBA00010147"/>
    </source>
</evidence>